<keyword evidence="1" id="KW-0449">Lipoprotein</keyword>
<evidence type="ECO:0000313" key="2">
    <source>
        <dbReference type="Proteomes" id="UP000435036"/>
    </source>
</evidence>
<dbReference type="Proteomes" id="UP000435036">
    <property type="component" value="Unassembled WGS sequence"/>
</dbReference>
<dbReference type="InterPro" id="IPR041662">
    <property type="entry name" value="SusD-like_2"/>
</dbReference>
<dbReference type="AlphaFoldDB" id="A0A6N8KVF0"/>
<comment type="caution">
    <text evidence="1">The sequence shown here is derived from an EMBL/GenBank/DDBJ whole genome shotgun (WGS) entry which is preliminary data.</text>
</comment>
<gene>
    <name evidence="1" type="ORF">GQF63_01985</name>
</gene>
<dbReference type="OrthoDB" id="9766256at2"/>
<dbReference type="EMBL" id="WSQA01000001">
    <property type="protein sequence ID" value="MVZ60784.1"/>
    <property type="molecule type" value="Genomic_DNA"/>
</dbReference>
<dbReference type="PROSITE" id="PS51257">
    <property type="entry name" value="PROKAR_LIPOPROTEIN"/>
    <property type="match status" value="1"/>
</dbReference>
<dbReference type="Gene3D" id="1.25.40.390">
    <property type="match status" value="1"/>
</dbReference>
<sequence>MKLINIYSVITLLSVLVFTSCSKFNDINTNPETPEKVNSAMIATRIILAMSNQPGQKSFMQPYLLTKQIAWSELAEGYQYNGFGTMDMSLTFLNDAHFMEEFAVNEEQKNAYKGLSHFARAFKLFELTMALGDIPYADALMGESNKLYFPKYDSQKDVFMGVLKELDQADVLFSKGAKFEGDPVFGGDPNKWRKLVNSFALNILVQLSGKTADADLNVIPRFAEILNNKPVFGANEDSFQLIRSDNSGQTYPFYKVSNSFVIYPMVSSEIIDRLKTNQDRRLFYFAKPSPVKIESGLKASDFNAYQGVDPSLAFSNLAAIKKSNDYSQLNFRYTELPEGEPTQIYGYSHFCFVVAEAAARGWVNQPAVDWYKKGIKASMEFMANHTPNEDRFHNGMPLDAAYVENAIMNYQTDFPANLEGKIEAIITQKYLASFLQTKTAPYFDYRRTGYPKWKINPASSMNTDALDKMPLRWRYPSLEYNYNSKNVNEAVQRQFDGQDDVNKKMWLLK</sequence>
<proteinExistence type="predicted"/>
<dbReference type="SUPFAM" id="SSF48452">
    <property type="entry name" value="TPR-like"/>
    <property type="match status" value="1"/>
</dbReference>
<keyword evidence="2" id="KW-1185">Reference proteome</keyword>
<organism evidence="1 2">
    <name type="scientific">Sphingobacterium humi</name>
    <dbReference type="NCBI Taxonomy" id="1796905"/>
    <lineage>
        <taxon>Bacteria</taxon>
        <taxon>Pseudomonadati</taxon>
        <taxon>Bacteroidota</taxon>
        <taxon>Sphingobacteriia</taxon>
        <taxon>Sphingobacteriales</taxon>
        <taxon>Sphingobacteriaceae</taxon>
        <taxon>Sphingobacterium</taxon>
    </lineage>
</organism>
<dbReference type="Pfam" id="PF12771">
    <property type="entry name" value="SusD-like_2"/>
    <property type="match status" value="1"/>
</dbReference>
<reference evidence="1 2" key="1">
    <citation type="submission" date="2019-12" db="EMBL/GenBank/DDBJ databases">
        <authorList>
            <person name="Dong K."/>
        </authorList>
    </citation>
    <scope>NUCLEOTIDE SEQUENCE [LARGE SCALE GENOMIC DNA]</scope>
    <source>
        <strain evidence="1 2">JCM 31225</strain>
    </source>
</reference>
<protein>
    <submittedName>
        <fullName evidence="1">SusD/RagB family nutrient-binding outer membrane lipoprotein</fullName>
    </submittedName>
</protein>
<dbReference type="InterPro" id="IPR011990">
    <property type="entry name" value="TPR-like_helical_dom_sf"/>
</dbReference>
<evidence type="ECO:0000313" key="1">
    <source>
        <dbReference type="EMBL" id="MVZ60784.1"/>
    </source>
</evidence>
<name>A0A6N8KVF0_9SPHI</name>
<accession>A0A6N8KVF0</accession>
<dbReference type="RefSeq" id="WP_160367409.1">
    <property type="nucleotide sequence ID" value="NZ_WSQA01000001.1"/>
</dbReference>